<dbReference type="PANTHER" id="PTHR45661">
    <property type="entry name" value="SURFACE ANTIGEN"/>
    <property type="match status" value="1"/>
</dbReference>
<dbReference type="InterPro" id="IPR032675">
    <property type="entry name" value="LRR_dom_sf"/>
</dbReference>
<dbReference type="PANTHER" id="PTHR45661:SF3">
    <property type="entry name" value="IG-LIKE DOMAIN-CONTAINING PROTEIN"/>
    <property type="match status" value="1"/>
</dbReference>
<dbReference type="SUPFAM" id="SSF52058">
    <property type="entry name" value="L domain-like"/>
    <property type="match status" value="1"/>
</dbReference>
<sequence length="517" mass="59943">ITIKNTLILKDQVVSKEFLEGIDLSNIFYLVLPYATEIQEEAFEENTQIRYIYCPNLKVIGDRALNSCVNLQKLDANEIQSVGERGLKENVSLIKLNLLQAEQIGENALYCVGLTEIKNTKCKQLGSDALADNQQLQQIDFEQLESLEFESLRDNHQLKFLRLPNCQAEKADEISDFSSYDDDDESQSNSDQDNLDENYDENVNEENLHDNNEDAKLEKIDERDQENSSNGSEPNQEERVIVNKQEKKYKVTSDTHESLQRQFEVVKKLPQQFYHFNPCKKQIQKLKKSKQPHDHEQIRYAFKFAKYDFKTTNIKGIVLLHQKVIPAKAFYKNRLLNFVYCPNTIIVQRKAFYFCFFLKKVTSNKLEIIHSKAFTFCVWLAEINLQSVKKLGKSAFQSCISLVNVRLKELTELNPNVFQQCEGLKQIIGPKIASIGEGVFEECKEQVNVVTNQIPEGDYDQYKVGKEIKFQEILVVDFVERKNFISQLAKIRLQLLNNAKIRRALKSLKEQGMTEFK</sequence>
<reference evidence="2" key="1">
    <citation type="submission" date="2015-07" db="EMBL/GenBank/DDBJ databases">
        <title>Adaptation to a free-living lifestyle via gene acquisitions in the diplomonad Trepomonas sp. PC1.</title>
        <authorList>
            <person name="Xu F."/>
            <person name="Jerlstrom-Hultqvist J."/>
            <person name="Kolisko M."/>
            <person name="Simpson A.G.B."/>
            <person name="Roger A.J."/>
            <person name="Svard S.G."/>
            <person name="Andersson J.O."/>
        </authorList>
    </citation>
    <scope>NUCLEOTIDE SEQUENCE</scope>
    <source>
        <strain evidence="2">PC1</strain>
    </source>
</reference>
<dbReference type="InterPro" id="IPR053139">
    <property type="entry name" value="Surface_bspA-like"/>
</dbReference>
<feature type="non-terminal residue" evidence="2">
    <location>
        <position position="1"/>
    </location>
</feature>
<evidence type="ECO:0000256" key="1">
    <source>
        <dbReference type="SAM" id="MobiDB-lite"/>
    </source>
</evidence>
<organism evidence="2">
    <name type="scientific">Trepomonas sp. PC1</name>
    <dbReference type="NCBI Taxonomy" id="1076344"/>
    <lineage>
        <taxon>Eukaryota</taxon>
        <taxon>Metamonada</taxon>
        <taxon>Diplomonadida</taxon>
        <taxon>Hexamitidae</taxon>
        <taxon>Hexamitinae</taxon>
        <taxon>Trepomonas</taxon>
    </lineage>
</organism>
<protein>
    <submittedName>
        <fullName evidence="2">Leucine rich repeats-containing protein</fullName>
    </submittedName>
</protein>
<accession>A0A146KB64</accession>
<dbReference type="Pfam" id="PF13306">
    <property type="entry name" value="LRR_5"/>
    <property type="match status" value="2"/>
</dbReference>
<gene>
    <name evidence="2" type="ORF">TPC1_13408</name>
</gene>
<evidence type="ECO:0000313" key="2">
    <source>
        <dbReference type="EMBL" id="JAP94070.1"/>
    </source>
</evidence>
<feature type="compositionally biased region" description="Acidic residues" evidence="1">
    <location>
        <begin position="193"/>
        <end position="204"/>
    </location>
</feature>
<dbReference type="AlphaFoldDB" id="A0A146KB64"/>
<dbReference type="InterPro" id="IPR026906">
    <property type="entry name" value="LRR_5"/>
</dbReference>
<dbReference type="EMBL" id="GDID01002536">
    <property type="protein sequence ID" value="JAP94070.1"/>
    <property type="molecule type" value="Transcribed_RNA"/>
</dbReference>
<dbReference type="Gene3D" id="3.80.10.10">
    <property type="entry name" value="Ribonuclease Inhibitor"/>
    <property type="match status" value="2"/>
</dbReference>
<proteinExistence type="predicted"/>
<name>A0A146KB64_9EUKA</name>
<feature type="compositionally biased region" description="Basic and acidic residues" evidence="1">
    <location>
        <begin position="206"/>
        <end position="226"/>
    </location>
</feature>
<feature type="region of interest" description="Disordered" evidence="1">
    <location>
        <begin position="176"/>
        <end position="241"/>
    </location>
</feature>